<reference evidence="3 4" key="1">
    <citation type="submission" date="2020-12" db="EMBL/GenBank/DDBJ databases">
        <authorList>
            <person name="Shan Y."/>
        </authorList>
    </citation>
    <scope>NUCLEOTIDE SEQUENCE [LARGE SCALE GENOMIC DNA]</scope>
    <source>
        <strain evidence="4">csc3.9</strain>
    </source>
</reference>
<dbReference type="PANTHER" id="PTHR43459">
    <property type="entry name" value="ENOYL-COA HYDRATASE"/>
    <property type="match status" value="1"/>
</dbReference>
<sequence>MDQALVLQHLEDGVLTLTLNRPDKLNALNPPMMRQLTEAMSDAANNREARVVVITGAGKAFCAGGDIAGKPEKKGELSPEEEAAAAERRAKRPPDTIVNRVKWLRDNMETSRILYDMPKPTIAMIRGATVSVGMALAGACDFRVASNKAIFITSFIKAGLSGDYGASFFLTRLLGSAKARELMYLSDKVGADEALRIGLINQLVDDSELESATMTLAQRLAKAPPITLELMKRNMNAAVDASLSEQLDREASHMVMSSMTEDHKEAIRAFAEKREPVFTGK</sequence>
<dbReference type="InterPro" id="IPR029045">
    <property type="entry name" value="ClpP/crotonase-like_dom_sf"/>
</dbReference>
<dbReference type="GO" id="GO:0003824">
    <property type="term" value="F:catalytic activity"/>
    <property type="evidence" value="ECO:0007669"/>
    <property type="project" value="UniProtKB-ARBA"/>
</dbReference>
<evidence type="ECO:0000256" key="2">
    <source>
        <dbReference type="SAM" id="MobiDB-lite"/>
    </source>
</evidence>
<proteinExistence type="inferred from homology"/>
<comment type="similarity">
    <text evidence="1">Belongs to the enoyl-CoA hydratase/isomerase family.</text>
</comment>
<dbReference type="InterPro" id="IPR001753">
    <property type="entry name" value="Enoyl-CoA_hydra/iso"/>
</dbReference>
<dbReference type="Pfam" id="PF00378">
    <property type="entry name" value="ECH_1"/>
    <property type="match status" value="2"/>
</dbReference>
<gene>
    <name evidence="3" type="ORF">I6N98_13195</name>
</gene>
<evidence type="ECO:0000256" key="1">
    <source>
        <dbReference type="ARBA" id="ARBA00005254"/>
    </source>
</evidence>
<dbReference type="PANTHER" id="PTHR43459:SF1">
    <property type="entry name" value="EG:BACN32G11.4 PROTEIN"/>
    <property type="match status" value="1"/>
</dbReference>
<dbReference type="AlphaFoldDB" id="A0A7T4UQH2"/>
<name>A0A7T4UQH2_9GAMM</name>
<dbReference type="SUPFAM" id="SSF52096">
    <property type="entry name" value="ClpP/crotonase"/>
    <property type="match status" value="1"/>
</dbReference>
<dbReference type="KEGG" id="snan:I6N98_13195"/>
<dbReference type="Gene3D" id="1.10.12.10">
    <property type="entry name" value="Lyase 2-enoyl-coa Hydratase, Chain A, domain 2"/>
    <property type="match status" value="1"/>
</dbReference>
<dbReference type="Gene3D" id="3.90.226.10">
    <property type="entry name" value="2-enoyl-CoA Hydratase, Chain A, domain 1"/>
    <property type="match status" value="1"/>
</dbReference>
<evidence type="ECO:0000313" key="3">
    <source>
        <dbReference type="EMBL" id="QQD17315.1"/>
    </source>
</evidence>
<dbReference type="CDD" id="cd06558">
    <property type="entry name" value="crotonase-like"/>
    <property type="match status" value="1"/>
</dbReference>
<dbReference type="RefSeq" id="WP_198568817.1">
    <property type="nucleotide sequence ID" value="NZ_CP066167.1"/>
</dbReference>
<dbReference type="EMBL" id="CP066167">
    <property type="protein sequence ID" value="QQD17315.1"/>
    <property type="molecule type" value="Genomic_DNA"/>
</dbReference>
<protein>
    <submittedName>
        <fullName evidence="3">Enoyl-CoA hydratase</fullName>
    </submittedName>
</protein>
<keyword evidence="4" id="KW-1185">Reference proteome</keyword>
<accession>A0A7T4UQH2</accession>
<dbReference type="Proteomes" id="UP000596063">
    <property type="component" value="Chromosome"/>
</dbReference>
<evidence type="ECO:0000313" key="4">
    <source>
        <dbReference type="Proteomes" id="UP000596063"/>
    </source>
</evidence>
<dbReference type="InterPro" id="IPR014748">
    <property type="entry name" value="Enoyl-CoA_hydra_C"/>
</dbReference>
<feature type="region of interest" description="Disordered" evidence="2">
    <location>
        <begin position="70"/>
        <end position="92"/>
    </location>
</feature>
<organism evidence="3 4">
    <name type="scientific">Spongiibacter nanhainus</name>
    <dbReference type="NCBI Taxonomy" id="2794344"/>
    <lineage>
        <taxon>Bacteria</taxon>
        <taxon>Pseudomonadati</taxon>
        <taxon>Pseudomonadota</taxon>
        <taxon>Gammaproteobacteria</taxon>
        <taxon>Cellvibrionales</taxon>
        <taxon>Spongiibacteraceae</taxon>
        <taxon>Spongiibacter</taxon>
    </lineage>
</organism>